<proteinExistence type="predicted"/>
<dbReference type="PANTHER" id="PTHR43245:SF58">
    <property type="entry name" value="BLL5923 PROTEIN"/>
    <property type="match status" value="1"/>
</dbReference>
<feature type="chain" id="PRO_5015361111" evidence="1">
    <location>
        <begin position="20"/>
        <end position="367"/>
    </location>
</feature>
<reference evidence="3 4" key="1">
    <citation type="submission" date="2017-12" db="EMBL/GenBank/DDBJ databases">
        <title>Sequencing, de novo assembly and annotation of complete genome of a new Thraustochytrid species, strain FCC1311.</title>
        <authorList>
            <person name="Sedici K."/>
            <person name="Godart F."/>
            <person name="Aiese Cigliano R."/>
            <person name="Sanseverino W."/>
            <person name="Barakat M."/>
            <person name="Ortet P."/>
            <person name="Marechal E."/>
            <person name="Cagnac O."/>
            <person name="Amato A."/>
        </authorList>
    </citation>
    <scope>NUCLEOTIDE SEQUENCE [LARGE SCALE GENOMIC DNA]</scope>
</reference>
<name>A0A2R5GV29_9STRA</name>
<feature type="domain" description="NAD-dependent epimerase/dehydratase" evidence="2">
    <location>
        <begin position="51"/>
        <end position="216"/>
    </location>
</feature>
<dbReference type="Gene3D" id="3.40.50.720">
    <property type="entry name" value="NAD(P)-binding Rossmann-like Domain"/>
    <property type="match status" value="1"/>
</dbReference>
<dbReference type="InterPro" id="IPR001509">
    <property type="entry name" value="Epimerase_deHydtase"/>
</dbReference>
<dbReference type="InterPro" id="IPR036291">
    <property type="entry name" value="NAD(P)-bd_dom_sf"/>
</dbReference>
<accession>A0A2R5GV29</accession>
<dbReference type="SUPFAM" id="SSF51735">
    <property type="entry name" value="NAD(P)-binding Rossmann-fold domains"/>
    <property type="match status" value="1"/>
</dbReference>
<evidence type="ECO:0000256" key="1">
    <source>
        <dbReference type="SAM" id="SignalP"/>
    </source>
</evidence>
<dbReference type="InterPro" id="IPR050177">
    <property type="entry name" value="Lipid_A_modif_metabolic_enz"/>
</dbReference>
<feature type="signal peptide" evidence="1">
    <location>
        <begin position="1"/>
        <end position="19"/>
    </location>
</feature>
<keyword evidence="3" id="KW-0413">Isomerase</keyword>
<dbReference type="Proteomes" id="UP000241890">
    <property type="component" value="Unassembled WGS sequence"/>
</dbReference>
<dbReference type="Pfam" id="PF01370">
    <property type="entry name" value="Epimerase"/>
    <property type="match status" value="1"/>
</dbReference>
<evidence type="ECO:0000313" key="3">
    <source>
        <dbReference type="EMBL" id="GBG33628.1"/>
    </source>
</evidence>
<keyword evidence="4" id="KW-1185">Reference proteome</keyword>
<dbReference type="AlphaFoldDB" id="A0A2R5GV29"/>
<dbReference type="PANTHER" id="PTHR43245">
    <property type="entry name" value="BIFUNCTIONAL POLYMYXIN RESISTANCE PROTEIN ARNA"/>
    <property type="match status" value="1"/>
</dbReference>
<evidence type="ECO:0000259" key="2">
    <source>
        <dbReference type="Pfam" id="PF01370"/>
    </source>
</evidence>
<gene>
    <name evidence="3" type="ORF">FCC1311_085651</name>
</gene>
<keyword evidence="1" id="KW-0732">Signal</keyword>
<dbReference type="GO" id="GO:0016853">
    <property type="term" value="F:isomerase activity"/>
    <property type="evidence" value="ECO:0007669"/>
    <property type="project" value="UniProtKB-KW"/>
</dbReference>
<dbReference type="EMBL" id="BEYU01000163">
    <property type="protein sequence ID" value="GBG33628.1"/>
    <property type="molecule type" value="Genomic_DNA"/>
</dbReference>
<organism evidence="3 4">
    <name type="scientific">Hondaea fermentalgiana</name>
    <dbReference type="NCBI Taxonomy" id="2315210"/>
    <lineage>
        <taxon>Eukaryota</taxon>
        <taxon>Sar</taxon>
        <taxon>Stramenopiles</taxon>
        <taxon>Bigyra</taxon>
        <taxon>Labyrinthulomycetes</taxon>
        <taxon>Thraustochytrida</taxon>
        <taxon>Thraustochytriidae</taxon>
        <taxon>Hondaea</taxon>
    </lineage>
</organism>
<protein>
    <submittedName>
        <fullName evidence="3">3 beta-hydroxysteroid dehydrogenase/Delta 5--&gt;4-isomerase</fullName>
    </submittedName>
</protein>
<comment type="caution">
    <text evidence="3">The sequence shown here is derived from an EMBL/GenBank/DDBJ whole genome shotgun (WGS) entry which is preliminary data.</text>
</comment>
<evidence type="ECO:0000313" key="4">
    <source>
        <dbReference type="Proteomes" id="UP000241890"/>
    </source>
</evidence>
<sequence length="367" mass="41293">MRLLTAANVLAVLVAIVGYQWTQIRPKVDWTPAPVQEFEACPADTESTTIMFGATSMLGKYIVESFRRDARICVVNFGRSKCKNCHINVKGDLRDTRHVHRALDAYAPDTVLTSVKPPLEGMHYKVYIELNLLSMLELIKAAKSKGVQQFIYVSSIAAASHFIAHNDTSEADPQPYYTDYEAPYDVSKRVAEDALLAAHEEGVFSTVSVRTSGIIGGPSDPYNFYYASFPFVPSFDTPAVVDINYAGNIGDALYVVHETLRKTPNVGGKFYYYTGEHMSEQRQAEITAAARGVPVLTLPYWLLEGIIDVGQFLRFEHNIYNIVDMFRMAVIPQQFDNSAFFEAFPDFKPRYTMEEAIQRVYKKKADP</sequence>
<dbReference type="InParanoid" id="A0A2R5GV29"/>